<reference evidence="2 3" key="1">
    <citation type="submission" date="2020-04" db="EMBL/GenBank/DDBJ databases">
        <title>Genome sequence of Altibacter aquimarinus strain ALE3EI.</title>
        <authorList>
            <person name="Oh H.-M."/>
            <person name="Jang D."/>
        </authorList>
    </citation>
    <scope>NUCLEOTIDE SEQUENCE [LARGE SCALE GENOMIC DNA]</scope>
    <source>
        <strain evidence="2 3">ALE3EI</strain>
    </source>
</reference>
<gene>
    <name evidence="2" type="ORF">ALE3EI_2630</name>
</gene>
<proteinExistence type="predicted"/>
<dbReference type="PANTHER" id="PTHR43201:SF32">
    <property type="entry name" value="2-SUCCINYLBENZOATE--COA LIGASE, CHLOROPLASTIC_PEROXISOMAL"/>
    <property type="match status" value="1"/>
</dbReference>
<evidence type="ECO:0000313" key="3">
    <source>
        <dbReference type="Proteomes" id="UP000515514"/>
    </source>
</evidence>
<dbReference type="InterPro" id="IPR042099">
    <property type="entry name" value="ANL_N_sf"/>
</dbReference>
<evidence type="ECO:0000259" key="1">
    <source>
        <dbReference type="Pfam" id="PF00501"/>
    </source>
</evidence>
<organism evidence="2 3">
    <name type="scientific">Constantimarinum furrinae</name>
    <dbReference type="NCBI Taxonomy" id="2562285"/>
    <lineage>
        <taxon>Bacteria</taxon>
        <taxon>Pseudomonadati</taxon>
        <taxon>Bacteroidota</taxon>
        <taxon>Flavobacteriia</taxon>
        <taxon>Flavobacteriales</taxon>
        <taxon>Flavobacteriaceae</taxon>
        <taxon>Altibacter/Constantimarinum group</taxon>
        <taxon>Constantimarinum</taxon>
    </lineage>
</organism>
<dbReference type="Proteomes" id="UP000515514">
    <property type="component" value="Chromosome"/>
</dbReference>
<feature type="domain" description="AMP-dependent synthetase/ligase" evidence="1">
    <location>
        <begin position="61"/>
        <end position="204"/>
    </location>
</feature>
<dbReference type="SUPFAM" id="SSF56801">
    <property type="entry name" value="Acetyl-CoA synthetase-like"/>
    <property type="match status" value="1"/>
</dbReference>
<dbReference type="AlphaFoldDB" id="A0A7G8PXU1"/>
<dbReference type="Gene3D" id="3.40.50.12780">
    <property type="entry name" value="N-terminal domain of ligase-like"/>
    <property type="match status" value="1"/>
</dbReference>
<name>A0A7G8PXU1_9FLAO</name>
<dbReference type="Gene3D" id="3.30.300.30">
    <property type="match status" value="1"/>
</dbReference>
<keyword evidence="3" id="KW-1185">Reference proteome</keyword>
<dbReference type="InterPro" id="IPR000873">
    <property type="entry name" value="AMP-dep_synth/lig_dom"/>
</dbReference>
<sequence>MNATSPYLHPAFTLNGTSFETVEEFLLFANELEQEGYEHEVSIAKFIKRWYEPETHITVKTSGSTGRSKRILLSKEAMVNSAKATGTFFKLAEKTSALLCLHPKFIAGKMMVVRAITLGWDLHVVAPEKDALTQYDNDYDFVAMVPYQVHHSIEDLNKVKKLIVGGGPVSAELEQKLQDVNCEAFATYGMTETCTHVAIRRLNGPAASSLYSALPNVKFNTDERGCLVITAPDILTEAITTNDLVDIKTPTSFVWLGRMDNVINSGGIKIFPETIEQKLVKSIELPFIIASETDELLGERVILILEKAEETALQNYSEAFSTLESYERPKKIYTISKFPYTETGKIKRTDVIQLLKKYK</sequence>
<dbReference type="EMBL" id="CP052909">
    <property type="protein sequence ID" value="QNJ99157.1"/>
    <property type="molecule type" value="Genomic_DNA"/>
</dbReference>
<dbReference type="InterPro" id="IPR045851">
    <property type="entry name" value="AMP-bd_C_sf"/>
</dbReference>
<dbReference type="PANTHER" id="PTHR43201">
    <property type="entry name" value="ACYL-COA SYNTHETASE"/>
    <property type="match status" value="1"/>
</dbReference>
<accession>A0A7G8PXU1</accession>
<dbReference type="GO" id="GO:0031956">
    <property type="term" value="F:medium-chain fatty acid-CoA ligase activity"/>
    <property type="evidence" value="ECO:0007669"/>
    <property type="project" value="TreeGrafter"/>
</dbReference>
<evidence type="ECO:0000313" key="2">
    <source>
        <dbReference type="EMBL" id="QNJ99157.1"/>
    </source>
</evidence>
<dbReference type="KEGG" id="alti:ALE3EI_2630"/>
<dbReference type="GO" id="GO:0006631">
    <property type="term" value="P:fatty acid metabolic process"/>
    <property type="evidence" value="ECO:0007669"/>
    <property type="project" value="TreeGrafter"/>
</dbReference>
<dbReference type="Pfam" id="PF00501">
    <property type="entry name" value="AMP-binding"/>
    <property type="match status" value="1"/>
</dbReference>
<keyword evidence="2" id="KW-0436">Ligase</keyword>
<dbReference type="RefSeq" id="WP_186989424.1">
    <property type="nucleotide sequence ID" value="NZ_CP052909.1"/>
</dbReference>
<protein>
    <submittedName>
        <fullName evidence="2">O-succinylbenzoate--CoA ligase</fullName>
    </submittedName>
</protein>